<feature type="domain" description="HTH luxR-type" evidence="5">
    <location>
        <begin position="7"/>
        <end position="72"/>
    </location>
</feature>
<dbReference type="PRINTS" id="PR00038">
    <property type="entry name" value="HTHLUXR"/>
</dbReference>
<comment type="caution">
    <text evidence="6">The sequence shown here is derived from an EMBL/GenBank/DDBJ whole genome shotgun (WGS) entry which is preliminary data.</text>
</comment>
<accession>A0A0N0XAG9</accession>
<dbReference type="RefSeq" id="WP_054085873.1">
    <property type="nucleotide sequence ID" value="NZ_LGLN01000035.1"/>
</dbReference>
<dbReference type="SUPFAM" id="SSF46894">
    <property type="entry name" value="C-terminal effector domain of the bipartite response regulators"/>
    <property type="match status" value="1"/>
</dbReference>
<sequence length="101" mass="10817">MIKFKGLQGTKGVLADQELRTALAICSGLANKEVARALECAPGTVKKTVERIFFKLGVSSRAALVAEAFRRGLISFAYTAPASPDPHHRNNKDQHAGVLIA</sequence>
<gene>
    <name evidence="6" type="ORF">ABJ99_4578</name>
</gene>
<dbReference type="SMART" id="SM00421">
    <property type="entry name" value="HTH_LUXR"/>
    <property type="match status" value="1"/>
</dbReference>
<dbReference type="Pfam" id="PF00196">
    <property type="entry name" value="GerE"/>
    <property type="match status" value="1"/>
</dbReference>
<evidence type="ECO:0000256" key="3">
    <source>
        <dbReference type="ARBA" id="ARBA00023163"/>
    </source>
</evidence>
<evidence type="ECO:0000256" key="4">
    <source>
        <dbReference type="SAM" id="MobiDB-lite"/>
    </source>
</evidence>
<dbReference type="GO" id="GO:0003677">
    <property type="term" value="F:DNA binding"/>
    <property type="evidence" value="ECO:0007669"/>
    <property type="project" value="UniProtKB-KW"/>
</dbReference>
<keyword evidence="2" id="KW-0238">DNA-binding</keyword>
<name>A0A0N0XAG9_PSESX</name>
<proteinExistence type="predicted"/>
<keyword evidence="3" id="KW-0804">Transcription</keyword>
<organism evidence="6 7">
    <name type="scientific">Pseudomonas syringae pv. cilantro</name>
    <dbReference type="NCBI Taxonomy" id="81035"/>
    <lineage>
        <taxon>Bacteria</taxon>
        <taxon>Pseudomonadati</taxon>
        <taxon>Pseudomonadota</taxon>
        <taxon>Gammaproteobacteria</taxon>
        <taxon>Pseudomonadales</taxon>
        <taxon>Pseudomonadaceae</taxon>
        <taxon>Pseudomonas</taxon>
        <taxon>Pseudomonas syringae</taxon>
    </lineage>
</organism>
<dbReference type="PANTHER" id="PTHR44688:SF16">
    <property type="entry name" value="DNA-BINDING TRANSCRIPTIONAL ACTIVATOR DEVR_DOSR"/>
    <property type="match status" value="1"/>
</dbReference>
<dbReference type="Proteomes" id="UP000037891">
    <property type="component" value="Unassembled WGS sequence"/>
</dbReference>
<evidence type="ECO:0000313" key="7">
    <source>
        <dbReference type="Proteomes" id="UP000037891"/>
    </source>
</evidence>
<dbReference type="AlphaFoldDB" id="A0A0N0XAG9"/>
<keyword evidence="1" id="KW-0805">Transcription regulation</keyword>
<dbReference type="PATRIC" id="fig|81035.3.peg.4888"/>
<dbReference type="InterPro" id="IPR036388">
    <property type="entry name" value="WH-like_DNA-bd_sf"/>
</dbReference>
<evidence type="ECO:0000313" key="6">
    <source>
        <dbReference type="EMBL" id="KPC32555.1"/>
    </source>
</evidence>
<evidence type="ECO:0000259" key="5">
    <source>
        <dbReference type="PROSITE" id="PS50043"/>
    </source>
</evidence>
<dbReference type="InterPro" id="IPR016032">
    <property type="entry name" value="Sig_transdc_resp-reg_C-effctor"/>
</dbReference>
<dbReference type="PROSITE" id="PS50043">
    <property type="entry name" value="HTH_LUXR_2"/>
    <property type="match status" value="1"/>
</dbReference>
<dbReference type="GO" id="GO:0006355">
    <property type="term" value="P:regulation of DNA-templated transcription"/>
    <property type="evidence" value="ECO:0007669"/>
    <property type="project" value="InterPro"/>
</dbReference>
<evidence type="ECO:0000256" key="2">
    <source>
        <dbReference type="ARBA" id="ARBA00023125"/>
    </source>
</evidence>
<reference evidence="6 7" key="2">
    <citation type="submission" date="2015-10" db="EMBL/GenBank/DDBJ databases">
        <title>Comparative genomics and high-throughput reverse genetic screens identify a new phytobacterial MAMP and an Arabidopsis receptor required for immune elicitation.</title>
        <authorList>
            <person name="Mott G.A."/>
            <person name="Thakur S."/>
            <person name="Wang P.W."/>
            <person name="Desveaux D."/>
            <person name="Guttman D.S."/>
        </authorList>
    </citation>
    <scope>NUCLEOTIDE SEQUENCE [LARGE SCALE GENOMIC DNA]</scope>
    <source>
        <strain evidence="6 7">0788_9</strain>
    </source>
</reference>
<dbReference type="Gene3D" id="1.10.10.10">
    <property type="entry name" value="Winged helix-like DNA-binding domain superfamily/Winged helix DNA-binding domain"/>
    <property type="match status" value="1"/>
</dbReference>
<protein>
    <submittedName>
        <fullName evidence="6">LuxR family transcriptional regulator</fullName>
    </submittedName>
</protein>
<reference evidence="6 7" key="1">
    <citation type="submission" date="2015-07" db="EMBL/GenBank/DDBJ databases">
        <authorList>
            <person name="Noorani M."/>
        </authorList>
    </citation>
    <scope>NUCLEOTIDE SEQUENCE [LARGE SCALE GENOMIC DNA]</scope>
    <source>
        <strain evidence="6 7">0788_9</strain>
    </source>
</reference>
<feature type="region of interest" description="Disordered" evidence="4">
    <location>
        <begin position="81"/>
        <end position="101"/>
    </location>
</feature>
<dbReference type="PANTHER" id="PTHR44688">
    <property type="entry name" value="DNA-BINDING TRANSCRIPTIONAL ACTIVATOR DEVR_DOSR"/>
    <property type="match status" value="1"/>
</dbReference>
<dbReference type="EMBL" id="LGLN01000035">
    <property type="protein sequence ID" value="KPC32555.1"/>
    <property type="molecule type" value="Genomic_DNA"/>
</dbReference>
<feature type="compositionally biased region" description="Basic and acidic residues" evidence="4">
    <location>
        <begin position="85"/>
        <end position="95"/>
    </location>
</feature>
<dbReference type="CDD" id="cd06170">
    <property type="entry name" value="LuxR_C_like"/>
    <property type="match status" value="1"/>
</dbReference>
<dbReference type="InterPro" id="IPR000792">
    <property type="entry name" value="Tscrpt_reg_LuxR_C"/>
</dbReference>
<evidence type="ECO:0000256" key="1">
    <source>
        <dbReference type="ARBA" id="ARBA00023015"/>
    </source>
</evidence>